<keyword evidence="3" id="KW-0862">Zinc</keyword>
<sequence length="858" mass="97339">MPKKCNVYGCRGNYREEPYSKVVSFPTDEVERNRWIDAMPNERSSLLQLKQIYACANHFDCKWISVKGGKRPSQPPSIFPGVLKSCLKQVSSAPRTRPRTASAEARAEKERFRTEGLDKIADFSSFCNEIKQHFSKDHLFFCDSDDIYISKTDAKGRSVIQFVHFQRVQSSFGFLHLKCVEKNGKDIPKTYFFKAGCLQKNSLLSKWSQLDKILSCITEYEFKDTDYLKSAVEELNSMSCSDSPHFQFIYAQLQLLLTPPEGRRFDKNLYILAAELHNISPAAYKMVRKSGSIVLPRVELLKKLLSCSFHDENLEQLFQKLQPQQCLVNILFDEVKLTETLRYSGGRVVGYAQNGSGDTEVLATHALVIEVVCHFGGPRYILRIYPVAKLNSDQLKKILLEALVAVKNAGGSIISCVGDNCNTNVAVYGKLHGPGKVFIDAINSYAFLVFDYVHSFKNIRNNWITVHDKELSFTKDGNTYIARWKDIEALYNEDRKNSIRLTKITYTAVYPKSLQRQSVPFVCQIFNDKTVAALSTLKDKLGINEGTIIFVKLITDWFHMMNVKDRYSGINMRDECRQPWTKNCTSFKKLNETCDIISSCAWSGGRGRTQKLTNQTAEAFVVSTRANIEAAELLLTQHNFIYVLPGVFADEALEKFFGQARQRSGGNFYIDIVDIKAAAKTKNLHALLKYESTPCESHDVPCTSNICIDDDQFDITIADTEDLVQSNDSVKHKCIFLAGYLEHKYPANILCIETENDDDHRINSEFLTNLNRGGLTVPLLSTVHFVHSAYKLFGKCNLHCCRAHLSHALRRIDSPMVVIQGACLTLSNILLKAFVLDNSDKERQLGCLRRKEKLSTKN</sequence>
<dbReference type="InterPro" id="IPR048366">
    <property type="entry name" value="TNP-like_GBD"/>
</dbReference>
<evidence type="ECO:0000313" key="7">
    <source>
        <dbReference type="EMBL" id="CAK8689918.1"/>
    </source>
</evidence>
<evidence type="ECO:0000256" key="5">
    <source>
        <dbReference type="PROSITE-ProRule" id="PRU00309"/>
    </source>
</evidence>
<comment type="caution">
    <text evidence="7">The sequence shown here is derived from an EMBL/GenBank/DDBJ whole genome shotgun (WGS) entry which is preliminary data.</text>
</comment>
<evidence type="ECO:0000256" key="2">
    <source>
        <dbReference type="ARBA" id="ARBA00022771"/>
    </source>
</evidence>
<dbReference type="InterPro" id="IPR048365">
    <property type="entry name" value="TNP-like_RNaseH_N"/>
</dbReference>
<dbReference type="InterPro" id="IPR006612">
    <property type="entry name" value="THAP_Znf"/>
</dbReference>
<proteinExistence type="predicted"/>
<accession>A0ABP0GDS1</accession>
<evidence type="ECO:0000256" key="3">
    <source>
        <dbReference type="ARBA" id="ARBA00022833"/>
    </source>
</evidence>
<dbReference type="Proteomes" id="UP001642483">
    <property type="component" value="Unassembled WGS sequence"/>
</dbReference>
<evidence type="ECO:0000259" key="6">
    <source>
        <dbReference type="PROSITE" id="PS50950"/>
    </source>
</evidence>
<keyword evidence="4 5" id="KW-0238">DNA-binding</keyword>
<evidence type="ECO:0000256" key="1">
    <source>
        <dbReference type="ARBA" id="ARBA00022723"/>
    </source>
</evidence>
<dbReference type="SUPFAM" id="SSF57716">
    <property type="entry name" value="Glucocorticoid receptor-like (DNA-binding domain)"/>
    <property type="match status" value="1"/>
</dbReference>
<dbReference type="Pfam" id="PF21787">
    <property type="entry name" value="TNP-like_RNaseH_N"/>
    <property type="match status" value="1"/>
</dbReference>
<name>A0ABP0GDS1_CLALP</name>
<dbReference type="PROSITE" id="PS50950">
    <property type="entry name" value="ZF_THAP"/>
    <property type="match status" value="1"/>
</dbReference>
<keyword evidence="2 5" id="KW-0863">Zinc-finger</keyword>
<organism evidence="7 8">
    <name type="scientific">Clavelina lepadiformis</name>
    <name type="common">Light-bulb sea squirt</name>
    <name type="synonym">Ascidia lepadiformis</name>
    <dbReference type="NCBI Taxonomy" id="159417"/>
    <lineage>
        <taxon>Eukaryota</taxon>
        <taxon>Metazoa</taxon>
        <taxon>Chordata</taxon>
        <taxon>Tunicata</taxon>
        <taxon>Ascidiacea</taxon>
        <taxon>Aplousobranchia</taxon>
        <taxon>Clavelinidae</taxon>
        <taxon>Clavelina</taxon>
    </lineage>
</organism>
<evidence type="ECO:0000313" key="8">
    <source>
        <dbReference type="Proteomes" id="UP001642483"/>
    </source>
</evidence>
<gene>
    <name evidence="7" type="ORF">CVLEPA_LOCUS22572</name>
</gene>
<keyword evidence="8" id="KW-1185">Reference proteome</keyword>
<feature type="domain" description="THAP-type" evidence="6">
    <location>
        <begin position="1"/>
        <end position="79"/>
    </location>
</feature>
<keyword evidence="1" id="KW-0479">Metal-binding</keyword>
<dbReference type="Pfam" id="PF21788">
    <property type="entry name" value="TNP-like_GBD"/>
    <property type="match status" value="1"/>
</dbReference>
<dbReference type="Pfam" id="PF05485">
    <property type="entry name" value="THAP"/>
    <property type="match status" value="1"/>
</dbReference>
<evidence type="ECO:0000256" key="4">
    <source>
        <dbReference type="ARBA" id="ARBA00023125"/>
    </source>
</evidence>
<protein>
    <recommendedName>
        <fullName evidence="6">THAP-type domain-containing protein</fullName>
    </recommendedName>
</protein>
<dbReference type="EMBL" id="CAWYQH010000110">
    <property type="protein sequence ID" value="CAK8689918.1"/>
    <property type="molecule type" value="Genomic_DNA"/>
</dbReference>
<reference evidence="7 8" key="1">
    <citation type="submission" date="2024-02" db="EMBL/GenBank/DDBJ databases">
        <authorList>
            <person name="Daric V."/>
            <person name="Darras S."/>
        </authorList>
    </citation>
    <scope>NUCLEOTIDE SEQUENCE [LARGE SCALE GENOMIC DNA]</scope>
</reference>